<proteinExistence type="predicted"/>
<evidence type="ECO:0000313" key="3">
    <source>
        <dbReference type="Proteomes" id="UP000521872"/>
    </source>
</evidence>
<feature type="compositionally biased region" description="Polar residues" evidence="1">
    <location>
        <begin position="50"/>
        <end position="71"/>
    </location>
</feature>
<evidence type="ECO:0000256" key="1">
    <source>
        <dbReference type="SAM" id="MobiDB-lite"/>
    </source>
</evidence>
<sequence>MTFPFFKREHRKRAADSTTGCIRTSKPPAKLQKLVRRTRQTEGHQIPKAQATSVPSQKRGTGSSGPPQSFGISDLVLDPYQYTALLLQASSQRDNQSKPNFVERPTTPAPDGTLPSGDLAAVKAPPSTPVARMQGRRREDNSSYESSSSAFTASSESAHQTQREAEFDRAIVEGVTYDAILASTLHRTLGQVVSDSEENDFLPPETRVPPNSPVGYFGRYTSLVGASMAIMENRIQ</sequence>
<accession>A0A8H4VSF6</accession>
<protein>
    <submittedName>
        <fullName evidence="2">Uncharacterized protein</fullName>
    </submittedName>
</protein>
<name>A0A8H4VSF6_9AGAR</name>
<dbReference type="Proteomes" id="UP000521872">
    <property type="component" value="Unassembled WGS sequence"/>
</dbReference>
<feature type="compositionally biased region" description="Polar residues" evidence="1">
    <location>
        <begin position="90"/>
        <end position="99"/>
    </location>
</feature>
<reference evidence="2 3" key="1">
    <citation type="submission" date="2019-12" db="EMBL/GenBank/DDBJ databases">
        <authorList>
            <person name="Floudas D."/>
            <person name="Bentzer J."/>
            <person name="Ahren D."/>
            <person name="Johansson T."/>
            <person name="Persson P."/>
            <person name="Tunlid A."/>
        </authorList>
    </citation>
    <scope>NUCLEOTIDE SEQUENCE [LARGE SCALE GENOMIC DNA]</scope>
    <source>
        <strain evidence="2 3">CBS 102.39</strain>
    </source>
</reference>
<organism evidence="2 3">
    <name type="scientific">Agrocybe pediades</name>
    <dbReference type="NCBI Taxonomy" id="84607"/>
    <lineage>
        <taxon>Eukaryota</taxon>
        <taxon>Fungi</taxon>
        <taxon>Dikarya</taxon>
        <taxon>Basidiomycota</taxon>
        <taxon>Agaricomycotina</taxon>
        <taxon>Agaricomycetes</taxon>
        <taxon>Agaricomycetidae</taxon>
        <taxon>Agaricales</taxon>
        <taxon>Agaricineae</taxon>
        <taxon>Strophariaceae</taxon>
        <taxon>Agrocybe</taxon>
    </lineage>
</organism>
<comment type="caution">
    <text evidence="2">The sequence shown here is derived from an EMBL/GenBank/DDBJ whole genome shotgun (WGS) entry which is preliminary data.</text>
</comment>
<feature type="region of interest" description="Disordered" evidence="1">
    <location>
        <begin position="1"/>
        <end position="72"/>
    </location>
</feature>
<evidence type="ECO:0000313" key="2">
    <source>
        <dbReference type="EMBL" id="KAF4621131.1"/>
    </source>
</evidence>
<feature type="compositionally biased region" description="Low complexity" evidence="1">
    <location>
        <begin position="143"/>
        <end position="158"/>
    </location>
</feature>
<dbReference type="EMBL" id="JAACJL010000015">
    <property type="protein sequence ID" value="KAF4621131.1"/>
    <property type="molecule type" value="Genomic_DNA"/>
</dbReference>
<dbReference type="AlphaFoldDB" id="A0A8H4VSF6"/>
<gene>
    <name evidence="2" type="ORF">D9613_001159</name>
</gene>
<feature type="region of interest" description="Disordered" evidence="1">
    <location>
        <begin position="90"/>
        <end position="164"/>
    </location>
</feature>
<keyword evidence="3" id="KW-1185">Reference proteome</keyword>